<proteinExistence type="predicted"/>
<feature type="compositionally biased region" description="Pro residues" evidence="1">
    <location>
        <begin position="153"/>
        <end position="168"/>
    </location>
</feature>
<evidence type="ECO:0000313" key="3">
    <source>
        <dbReference type="EMBL" id="MEY8041951.1"/>
    </source>
</evidence>
<keyword evidence="2" id="KW-0812">Transmembrane</keyword>
<keyword evidence="4" id="KW-1185">Reference proteome</keyword>
<evidence type="ECO:0000256" key="1">
    <source>
        <dbReference type="SAM" id="MobiDB-lite"/>
    </source>
</evidence>
<sequence>MSGEERRAGAPQGPPWSQDLLADLHAGALDRDTADALRVQVREDPDARQVLAALEAAEAGLAGLRADLAHPPPLSIPDDVAARIDEALENEVRNWSRPAPEQGPPAEVVDFAAARRRRRRGITAGAGLLGVAAAAVAVFSLVPTGDDTDRTAAPPPVPPPAAGGPPPLALGGGQVSLTGAQFADVLGTEQYGALADPQRLLGCLQANGVTSGRPMGAREITLDGRPAQLLVLPTGQIGQFRLLAVGPDCGPDNPATLSDTTFGGG</sequence>
<feature type="transmembrane region" description="Helical" evidence="2">
    <location>
        <begin position="122"/>
        <end position="142"/>
    </location>
</feature>
<accession>A0ABV4CQA0</accession>
<keyword evidence="2" id="KW-0472">Membrane</keyword>
<evidence type="ECO:0000313" key="4">
    <source>
        <dbReference type="Proteomes" id="UP001564626"/>
    </source>
</evidence>
<evidence type="ECO:0000256" key="2">
    <source>
        <dbReference type="SAM" id="Phobius"/>
    </source>
</evidence>
<feature type="region of interest" description="Disordered" evidence="1">
    <location>
        <begin position="1"/>
        <end position="20"/>
    </location>
</feature>
<comment type="caution">
    <text evidence="3">The sequence shown here is derived from an EMBL/GenBank/DDBJ whole genome shotgun (WGS) entry which is preliminary data.</text>
</comment>
<dbReference type="RefSeq" id="WP_345360165.1">
    <property type="nucleotide sequence ID" value="NZ_BAABII010000004.1"/>
</dbReference>
<keyword evidence="2" id="KW-1133">Transmembrane helix</keyword>
<dbReference type="EMBL" id="JBGEHV010000045">
    <property type="protein sequence ID" value="MEY8041951.1"/>
    <property type="molecule type" value="Genomic_DNA"/>
</dbReference>
<protein>
    <recommendedName>
        <fullName evidence="5">Anti-sigma-M factor RsmA</fullName>
    </recommendedName>
</protein>
<reference evidence="3 4" key="1">
    <citation type="submission" date="2024-08" db="EMBL/GenBank/DDBJ databases">
        <title>Genome mining of Saccharopolyspora cebuensis PGLac3 from Nigerian medicinal plant.</title>
        <authorList>
            <person name="Ezeobiora C.E."/>
            <person name="Igbokwe N.H."/>
            <person name="Amin D.H."/>
            <person name="Mendie U.E."/>
        </authorList>
    </citation>
    <scope>NUCLEOTIDE SEQUENCE [LARGE SCALE GENOMIC DNA]</scope>
    <source>
        <strain evidence="3 4">PGLac3</strain>
    </source>
</reference>
<organism evidence="3 4">
    <name type="scientific">Saccharopolyspora cebuensis</name>
    <dbReference type="NCBI Taxonomy" id="418759"/>
    <lineage>
        <taxon>Bacteria</taxon>
        <taxon>Bacillati</taxon>
        <taxon>Actinomycetota</taxon>
        <taxon>Actinomycetes</taxon>
        <taxon>Pseudonocardiales</taxon>
        <taxon>Pseudonocardiaceae</taxon>
        <taxon>Saccharopolyspora</taxon>
    </lineage>
</organism>
<dbReference type="Proteomes" id="UP001564626">
    <property type="component" value="Unassembled WGS sequence"/>
</dbReference>
<feature type="region of interest" description="Disordered" evidence="1">
    <location>
        <begin position="146"/>
        <end position="170"/>
    </location>
</feature>
<name>A0ABV4CQA0_9PSEU</name>
<gene>
    <name evidence="3" type="ORF">AB8O55_21275</name>
</gene>
<evidence type="ECO:0008006" key="5">
    <source>
        <dbReference type="Google" id="ProtNLM"/>
    </source>
</evidence>